<evidence type="ECO:0000256" key="1">
    <source>
        <dbReference type="SAM" id="MobiDB-lite"/>
    </source>
</evidence>
<organism evidence="2 3">
    <name type="scientific">Photobacterium atrarenae</name>
    <dbReference type="NCBI Taxonomy" id="865757"/>
    <lineage>
        <taxon>Bacteria</taxon>
        <taxon>Pseudomonadati</taxon>
        <taxon>Pseudomonadota</taxon>
        <taxon>Gammaproteobacteria</taxon>
        <taxon>Vibrionales</taxon>
        <taxon>Vibrionaceae</taxon>
        <taxon>Photobacterium</taxon>
    </lineage>
</organism>
<gene>
    <name evidence="2" type="ORF">NNL38_11870</name>
</gene>
<name>A0ABY5GCR9_9GAMM</name>
<protein>
    <submittedName>
        <fullName evidence="2">Flagellar rod protein FlaI</fullName>
    </submittedName>
</protein>
<proteinExistence type="predicted"/>
<keyword evidence="3" id="KW-1185">Reference proteome</keyword>
<feature type="region of interest" description="Disordered" evidence="1">
    <location>
        <begin position="74"/>
        <end position="94"/>
    </location>
</feature>
<keyword evidence="2" id="KW-0966">Cell projection</keyword>
<sequence>MQQLQQLDEQLEALLATDDDVDAGQLAQLLQHRNQLLQQLMAAPEHLDHNEWRAAVERTSGLLDRIRRHRERSAGQLKRLQHGQRSMQVYNTFR</sequence>
<feature type="compositionally biased region" description="Polar residues" evidence="1">
    <location>
        <begin position="83"/>
        <end position="94"/>
    </location>
</feature>
<accession>A0ABY5GCR9</accession>
<evidence type="ECO:0000313" key="2">
    <source>
        <dbReference type="EMBL" id="UTV27034.1"/>
    </source>
</evidence>
<keyword evidence="2" id="KW-0969">Cilium</keyword>
<reference evidence="2" key="1">
    <citation type="submission" date="2022-07" db="EMBL/GenBank/DDBJ databases">
        <title>Genome sequencing of Photobacterium atrarenae GJH2-4.</title>
        <authorList>
            <person name="Park S.-J."/>
        </authorList>
    </citation>
    <scope>NUCLEOTIDE SEQUENCE</scope>
    <source>
        <strain evidence="2">GJH2-4</strain>
    </source>
</reference>
<keyword evidence="2" id="KW-0282">Flagellum</keyword>
<dbReference type="EMBL" id="CP101508">
    <property type="protein sequence ID" value="UTV27034.1"/>
    <property type="molecule type" value="Genomic_DNA"/>
</dbReference>
<evidence type="ECO:0000313" key="3">
    <source>
        <dbReference type="Proteomes" id="UP001057998"/>
    </source>
</evidence>
<dbReference type="RefSeq" id="WP_255388246.1">
    <property type="nucleotide sequence ID" value="NZ_CP101508.1"/>
</dbReference>
<dbReference type="Proteomes" id="UP001057998">
    <property type="component" value="Chromosome 1"/>
</dbReference>